<dbReference type="GO" id="GO:0016020">
    <property type="term" value="C:membrane"/>
    <property type="evidence" value="ECO:0007669"/>
    <property type="project" value="UniProtKB-SubCell"/>
</dbReference>
<sequence length="149" mass="16639">MVSSKCLPLNDPSNLWPYCPSVAAALIFTALFLATTVAHIYQAFRHRQLFCLVVIIGVIMETASFAFRFQSARIPTDKEPYDAPFLLVLLAPIFVNAFDYMVISRLVRCFLQKTKVFGLGGNVMGKIFVCRDIMFGNLHIAKAMRTAPG</sequence>
<evidence type="ECO:0000256" key="4">
    <source>
        <dbReference type="ARBA" id="ARBA00023136"/>
    </source>
</evidence>
<keyword evidence="7" id="KW-1185">Reference proteome</keyword>
<name>W9XNV3_9EURO</name>
<dbReference type="RefSeq" id="XP_007743322.1">
    <property type="nucleotide sequence ID" value="XM_007745132.1"/>
</dbReference>
<dbReference type="Pfam" id="PF04479">
    <property type="entry name" value="RTA1"/>
    <property type="match status" value="1"/>
</dbReference>
<evidence type="ECO:0000313" key="6">
    <source>
        <dbReference type="EMBL" id="EXJ72024.1"/>
    </source>
</evidence>
<feature type="transmembrane region" description="Helical" evidence="5">
    <location>
        <begin position="49"/>
        <end position="71"/>
    </location>
</feature>
<keyword evidence="2 5" id="KW-0812">Transmembrane</keyword>
<feature type="transmembrane region" description="Helical" evidence="5">
    <location>
        <begin position="15"/>
        <end position="37"/>
    </location>
</feature>
<dbReference type="PANTHER" id="PTHR31465:SF15">
    <property type="entry name" value="LIPID TRANSPORTER ATNI-RELATED"/>
    <property type="match status" value="1"/>
</dbReference>
<evidence type="ECO:0000256" key="3">
    <source>
        <dbReference type="ARBA" id="ARBA00022989"/>
    </source>
</evidence>
<dbReference type="AlphaFoldDB" id="W9XNV3"/>
<evidence type="ECO:0000256" key="2">
    <source>
        <dbReference type="ARBA" id="ARBA00022692"/>
    </source>
</evidence>
<proteinExistence type="predicted"/>
<keyword evidence="4 5" id="KW-0472">Membrane</keyword>
<evidence type="ECO:0000256" key="1">
    <source>
        <dbReference type="ARBA" id="ARBA00004141"/>
    </source>
</evidence>
<accession>W9XNV3</accession>
<dbReference type="HOGENOM" id="CLU_1749459_0_0_1"/>
<evidence type="ECO:0000313" key="7">
    <source>
        <dbReference type="Proteomes" id="UP000019471"/>
    </source>
</evidence>
<gene>
    <name evidence="6" type="ORF">A1O5_04527</name>
</gene>
<keyword evidence="3 5" id="KW-1133">Transmembrane helix</keyword>
<protein>
    <submittedName>
        <fullName evidence="6">Uncharacterized protein</fullName>
    </submittedName>
</protein>
<reference evidence="6 7" key="1">
    <citation type="submission" date="2013-03" db="EMBL/GenBank/DDBJ databases">
        <title>The Genome Sequence of Cladophialophora psammophila CBS 110553.</title>
        <authorList>
            <consortium name="The Broad Institute Genomics Platform"/>
            <person name="Cuomo C."/>
            <person name="de Hoog S."/>
            <person name="Gorbushina A."/>
            <person name="Walker B."/>
            <person name="Young S.K."/>
            <person name="Zeng Q."/>
            <person name="Gargeya S."/>
            <person name="Fitzgerald M."/>
            <person name="Haas B."/>
            <person name="Abouelleil A."/>
            <person name="Allen A.W."/>
            <person name="Alvarado L."/>
            <person name="Arachchi H.M."/>
            <person name="Berlin A.M."/>
            <person name="Chapman S.B."/>
            <person name="Gainer-Dewar J."/>
            <person name="Goldberg J."/>
            <person name="Griggs A."/>
            <person name="Gujja S."/>
            <person name="Hansen M."/>
            <person name="Howarth C."/>
            <person name="Imamovic A."/>
            <person name="Ireland A."/>
            <person name="Larimer J."/>
            <person name="McCowan C."/>
            <person name="Murphy C."/>
            <person name="Pearson M."/>
            <person name="Poon T.W."/>
            <person name="Priest M."/>
            <person name="Roberts A."/>
            <person name="Saif S."/>
            <person name="Shea T."/>
            <person name="Sisk P."/>
            <person name="Sykes S."/>
            <person name="Wortman J."/>
            <person name="Nusbaum C."/>
            <person name="Birren B."/>
        </authorList>
    </citation>
    <scope>NUCLEOTIDE SEQUENCE [LARGE SCALE GENOMIC DNA]</scope>
    <source>
        <strain evidence="6 7">CBS 110553</strain>
    </source>
</reference>
<comment type="caution">
    <text evidence="6">The sequence shown here is derived from an EMBL/GenBank/DDBJ whole genome shotgun (WGS) entry which is preliminary data.</text>
</comment>
<dbReference type="Proteomes" id="UP000019471">
    <property type="component" value="Unassembled WGS sequence"/>
</dbReference>
<evidence type="ECO:0000256" key="5">
    <source>
        <dbReference type="SAM" id="Phobius"/>
    </source>
</evidence>
<comment type="subcellular location">
    <subcellularLocation>
        <location evidence="1">Membrane</location>
        <topology evidence="1">Multi-pass membrane protein</topology>
    </subcellularLocation>
</comment>
<dbReference type="PANTHER" id="PTHR31465">
    <property type="entry name" value="PROTEIN RTA1-RELATED"/>
    <property type="match status" value="1"/>
</dbReference>
<dbReference type="OrthoDB" id="4138613at2759"/>
<dbReference type="InterPro" id="IPR007568">
    <property type="entry name" value="RTA1"/>
</dbReference>
<dbReference type="GeneID" id="19189249"/>
<dbReference type="EMBL" id="AMGX01000006">
    <property type="protein sequence ID" value="EXJ72024.1"/>
    <property type="molecule type" value="Genomic_DNA"/>
</dbReference>
<feature type="transmembrane region" description="Helical" evidence="5">
    <location>
        <begin position="83"/>
        <end position="103"/>
    </location>
</feature>
<organism evidence="6 7">
    <name type="scientific">Cladophialophora psammophila CBS 110553</name>
    <dbReference type="NCBI Taxonomy" id="1182543"/>
    <lineage>
        <taxon>Eukaryota</taxon>
        <taxon>Fungi</taxon>
        <taxon>Dikarya</taxon>
        <taxon>Ascomycota</taxon>
        <taxon>Pezizomycotina</taxon>
        <taxon>Eurotiomycetes</taxon>
        <taxon>Chaetothyriomycetidae</taxon>
        <taxon>Chaetothyriales</taxon>
        <taxon>Herpotrichiellaceae</taxon>
        <taxon>Cladophialophora</taxon>
    </lineage>
</organism>